<feature type="non-terminal residue" evidence="2">
    <location>
        <position position="1"/>
    </location>
</feature>
<keyword evidence="1" id="KW-0175">Coiled coil</keyword>
<protein>
    <submittedName>
        <fullName evidence="2">Uncharacterized protein</fullName>
    </submittedName>
</protein>
<dbReference type="AlphaFoldDB" id="A0A0F9B039"/>
<evidence type="ECO:0000313" key="2">
    <source>
        <dbReference type="EMBL" id="KKK84009.1"/>
    </source>
</evidence>
<proteinExistence type="predicted"/>
<evidence type="ECO:0000256" key="1">
    <source>
        <dbReference type="SAM" id="Coils"/>
    </source>
</evidence>
<feature type="coiled-coil region" evidence="1">
    <location>
        <begin position="52"/>
        <end position="79"/>
    </location>
</feature>
<reference evidence="2" key="1">
    <citation type="journal article" date="2015" name="Nature">
        <title>Complex archaea that bridge the gap between prokaryotes and eukaryotes.</title>
        <authorList>
            <person name="Spang A."/>
            <person name="Saw J.H."/>
            <person name="Jorgensen S.L."/>
            <person name="Zaremba-Niedzwiedzka K."/>
            <person name="Martijn J."/>
            <person name="Lind A.E."/>
            <person name="van Eijk R."/>
            <person name="Schleper C."/>
            <person name="Guy L."/>
            <person name="Ettema T.J."/>
        </authorList>
    </citation>
    <scope>NUCLEOTIDE SEQUENCE</scope>
</reference>
<name>A0A0F9B039_9ZZZZ</name>
<dbReference type="EMBL" id="LAZR01051967">
    <property type="protein sequence ID" value="KKK84009.1"/>
    <property type="molecule type" value="Genomic_DNA"/>
</dbReference>
<organism evidence="2">
    <name type="scientific">marine sediment metagenome</name>
    <dbReference type="NCBI Taxonomy" id="412755"/>
    <lineage>
        <taxon>unclassified sequences</taxon>
        <taxon>metagenomes</taxon>
        <taxon>ecological metagenomes</taxon>
    </lineage>
</organism>
<gene>
    <name evidence="2" type="ORF">LCGC14_2787630</name>
</gene>
<accession>A0A0F9B039</accession>
<sequence>AEGWEVFINWCKPCGEEATTNCEEHHVLIPLIRQSDHKRVVADVRKHAYKNNLHFKKRRDEAKRKLADAEARVREIEAERKKRWLQCEKHQVEAVEQFDSRHRTLVEGVRKWMLLHTVLLHGDPEDSLDTLLDREVKG</sequence>
<comment type="caution">
    <text evidence="2">The sequence shown here is derived from an EMBL/GenBank/DDBJ whole genome shotgun (WGS) entry which is preliminary data.</text>
</comment>